<dbReference type="Proteomes" id="UP000010824">
    <property type="component" value="Chromosome"/>
</dbReference>
<keyword evidence="3" id="KW-1185">Reference proteome</keyword>
<evidence type="ECO:0000313" key="3">
    <source>
        <dbReference type="Proteomes" id="UP000010824"/>
    </source>
</evidence>
<keyword evidence="1" id="KW-0812">Transmembrane</keyword>
<feature type="transmembrane region" description="Helical" evidence="1">
    <location>
        <begin position="15"/>
        <end position="36"/>
    </location>
</feature>
<dbReference type="STRING" id="593750.Metfor_2821"/>
<feature type="transmembrane region" description="Helical" evidence="1">
    <location>
        <begin position="42"/>
        <end position="58"/>
    </location>
</feature>
<accession>L0HL69</accession>
<dbReference type="AlphaFoldDB" id="L0HL69"/>
<name>L0HL69_METFS</name>
<gene>
    <name evidence="2" type="ordered locus">Metfor_2821</name>
</gene>
<evidence type="ECO:0000256" key="1">
    <source>
        <dbReference type="SAM" id="Phobius"/>
    </source>
</evidence>
<protein>
    <submittedName>
        <fullName evidence="2">Uncharacterized protein</fullName>
    </submittedName>
</protein>
<evidence type="ECO:0000313" key="2">
    <source>
        <dbReference type="EMBL" id="AGB03804.1"/>
    </source>
</evidence>
<dbReference type="EMBL" id="CP003167">
    <property type="protein sequence ID" value="AGB03804.1"/>
    <property type="molecule type" value="Genomic_DNA"/>
</dbReference>
<dbReference type="HOGENOM" id="CLU_2766049_0_0_2"/>
<dbReference type="InParanoid" id="L0HL69"/>
<dbReference type="RefSeq" id="WP_015286766.1">
    <property type="nucleotide sequence ID" value="NC_019943.1"/>
</dbReference>
<keyword evidence="1" id="KW-1133">Transmembrane helix</keyword>
<dbReference type="KEGG" id="mfo:Metfor_2821"/>
<sequence length="69" mass="7546" precursor="true">MNTPQRSAIPAVKHIAKILILLGLVVLMYSLTGWPFPGTVPFLPHVSLFLIAIGLILLKKPEYLALALI</sequence>
<reference evidence="2 3" key="2">
    <citation type="journal article" date="2014" name="Genome Announc.">
        <title>Complete Genome Sequence of Methanoregula formicica SMSPT, a Mesophilic Hydrogenotrophic Methanogen Isolated from a Methanogenic Upflow Anaerobic Sludge Blanket Reactor.</title>
        <authorList>
            <person name="Yamamoto K."/>
            <person name="Tamaki H."/>
            <person name="Cadillo-Quiroz H."/>
            <person name="Imachi H."/>
            <person name="Kyrpides N."/>
            <person name="Woyke T."/>
            <person name="Goodwin L."/>
            <person name="Zinder S.H."/>
            <person name="Kamagata Y."/>
            <person name="Liu W.T."/>
        </authorList>
    </citation>
    <scope>NUCLEOTIDE SEQUENCE [LARGE SCALE GENOMIC DNA]</scope>
    <source>
        <strain evidence="3">DSM 22288 / NBRC 105244 / SMSP</strain>
    </source>
</reference>
<reference evidence="3" key="1">
    <citation type="submission" date="2011-12" db="EMBL/GenBank/DDBJ databases">
        <title>Complete sequence of Methanoregula formicicum SMSP.</title>
        <authorList>
            <person name="Lucas S."/>
            <person name="Han J."/>
            <person name="Lapidus A."/>
            <person name="Cheng J.-F."/>
            <person name="Goodwin L."/>
            <person name="Pitluck S."/>
            <person name="Peters L."/>
            <person name="Ovchinnikova G."/>
            <person name="Teshima H."/>
            <person name="Detter J.C."/>
            <person name="Han C."/>
            <person name="Tapia R."/>
            <person name="Land M."/>
            <person name="Hauser L."/>
            <person name="Kyrpides N."/>
            <person name="Ivanova N."/>
            <person name="Pagani I."/>
            <person name="Imachi H."/>
            <person name="Tamaki H."/>
            <person name="Sekiguchi Y."/>
            <person name="Kamagata Y."/>
            <person name="Cadillo-Quiroz H."/>
            <person name="Zinder S."/>
            <person name="Liu W.-T."/>
            <person name="Woyke T."/>
        </authorList>
    </citation>
    <scope>NUCLEOTIDE SEQUENCE [LARGE SCALE GENOMIC DNA]</scope>
    <source>
        <strain evidence="3">DSM 22288 / NBRC 105244 / SMSP</strain>
    </source>
</reference>
<proteinExistence type="predicted"/>
<organism evidence="2 3">
    <name type="scientific">Methanoregula formicica (strain DSM 22288 / NBRC 105244 / SMSP)</name>
    <dbReference type="NCBI Taxonomy" id="593750"/>
    <lineage>
        <taxon>Archaea</taxon>
        <taxon>Methanobacteriati</taxon>
        <taxon>Methanobacteriota</taxon>
        <taxon>Stenosarchaea group</taxon>
        <taxon>Methanomicrobia</taxon>
        <taxon>Methanomicrobiales</taxon>
        <taxon>Methanoregulaceae</taxon>
        <taxon>Methanoregula</taxon>
    </lineage>
</organism>
<dbReference type="GeneID" id="14308604"/>
<keyword evidence="1" id="KW-0472">Membrane</keyword>